<evidence type="ECO:0000256" key="1">
    <source>
        <dbReference type="SAM" id="MobiDB-lite"/>
    </source>
</evidence>
<name>A0AAV2LJS9_KNICA</name>
<feature type="region of interest" description="Disordered" evidence="1">
    <location>
        <begin position="64"/>
        <end position="94"/>
    </location>
</feature>
<sequence length="208" mass="23668">MSEKRRSFLRAAVNERLAMAAEDIFVLLESTIVEYEEEVYRSREENQRNRELLDSLLRLQVLGVQTGSRSDTEPRVKHETPETPQEPSEQSSPNIIISKAISLCDGSKKTVRLDKSIKSSLSGTGPRDKGIQTIFTELGVKQETRETPRVKKEPQEQSMEQEEKQRPEGSSVEEQQTSSPRHIYTQRQKNKESLTVIKTGKIQAADLL</sequence>
<dbReference type="EMBL" id="OZ035825">
    <property type="protein sequence ID" value="CAL1600836.1"/>
    <property type="molecule type" value="Genomic_DNA"/>
</dbReference>
<reference evidence="2 3" key="1">
    <citation type="submission" date="2024-04" db="EMBL/GenBank/DDBJ databases">
        <authorList>
            <person name="Waldvogel A.-M."/>
            <person name="Schoenle A."/>
        </authorList>
    </citation>
    <scope>NUCLEOTIDE SEQUENCE [LARGE SCALE GENOMIC DNA]</scope>
</reference>
<proteinExistence type="predicted"/>
<accession>A0AAV2LJS9</accession>
<organism evidence="2 3">
    <name type="scientific">Knipowitschia caucasica</name>
    <name type="common">Caucasian dwarf goby</name>
    <name type="synonym">Pomatoschistus caucasicus</name>
    <dbReference type="NCBI Taxonomy" id="637954"/>
    <lineage>
        <taxon>Eukaryota</taxon>
        <taxon>Metazoa</taxon>
        <taxon>Chordata</taxon>
        <taxon>Craniata</taxon>
        <taxon>Vertebrata</taxon>
        <taxon>Euteleostomi</taxon>
        <taxon>Actinopterygii</taxon>
        <taxon>Neopterygii</taxon>
        <taxon>Teleostei</taxon>
        <taxon>Neoteleostei</taxon>
        <taxon>Acanthomorphata</taxon>
        <taxon>Gobiaria</taxon>
        <taxon>Gobiiformes</taxon>
        <taxon>Gobioidei</taxon>
        <taxon>Gobiidae</taxon>
        <taxon>Gobiinae</taxon>
        <taxon>Knipowitschia</taxon>
    </lineage>
</organism>
<dbReference type="AlphaFoldDB" id="A0AAV2LJS9"/>
<feature type="compositionally biased region" description="Basic and acidic residues" evidence="1">
    <location>
        <begin position="140"/>
        <end position="167"/>
    </location>
</feature>
<keyword evidence="3" id="KW-1185">Reference proteome</keyword>
<evidence type="ECO:0000313" key="3">
    <source>
        <dbReference type="Proteomes" id="UP001497482"/>
    </source>
</evidence>
<feature type="compositionally biased region" description="Low complexity" evidence="1">
    <location>
        <begin position="82"/>
        <end position="93"/>
    </location>
</feature>
<feature type="compositionally biased region" description="Basic and acidic residues" evidence="1">
    <location>
        <begin position="70"/>
        <end position="81"/>
    </location>
</feature>
<dbReference type="Proteomes" id="UP001497482">
    <property type="component" value="Chromosome 3"/>
</dbReference>
<feature type="region of interest" description="Disordered" evidence="1">
    <location>
        <begin position="137"/>
        <end position="194"/>
    </location>
</feature>
<evidence type="ECO:0000313" key="2">
    <source>
        <dbReference type="EMBL" id="CAL1600836.1"/>
    </source>
</evidence>
<protein>
    <submittedName>
        <fullName evidence="2">Uncharacterized protein</fullName>
    </submittedName>
</protein>
<gene>
    <name evidence="2" type="ORF">KC01_LOCUS28908</name>
</gene>